<feature type="domain" description="Carbohydrate kinase PfkB" evidence="4">
    <location>
        <begin position="2"/>
        <end position="281"/>
    </location>
</feature>
<dbReference type="PANTHER" id="PTHR43085:SF57">
    <property type="entry name" value="CARBOHYDRATE KINASE PFKB DOMAIN-CONTAINING PROTEIN"/>
    <property type="match status" value="1"/>
</dbReference>
<dbReference type="CDD" id="cd01167">
    <property type="entry name" value="bac_FRK"/>
    <property type="match status" value="1"/>
</dbReference>
<dbReference type="InterPro" id="IPR029056">
    <property type="entry name" value="Ribokinase-like"/>
</dbReference>
<dbReference type="AlphaFoldDB" id="A0A3D9HA34"/>
<evidence type="ECO:0000256" key="1">
    <source>
        <dbReference type="ARBA" id="ARBA00010688"/>
    </source>
</evidence>
<dbReference type="InterPro" id="IPR011611">
    <property type="entry name" value="PfkB_dom"/>
</dbReference>
<reference evidence="5 6" key="1">
    <citation type="submission" date="2018-07" db="EMBL/GenBank/DDBJ databases">
        <title>Genomic Encyclopedia of Type Strains, Phase III (KMG-III): the genomes of soil and plant-associated and newly described type strains.</title>
        <authorList>
            <person name="Whitman W."/>
        </authorList>
    </citation>
    <scope>NUCLEOTIDE SEQUENCE [LARGE SCALE GENOMIC DNA]</scope>
    <source>
        <strain evidence="5 6">CECT 8487</strain>
    </source>
</reference>
<dbReference type="EMBL" id="QRDX01000007">
    <property type="protein sequence ID" value="RED46041.1"/>
    <property type="molecule type" value="Genomic_DNA"/>
</dbReference>
<dbReference type="Gene3D" id="3.40.1190.20">
    <property type="match status" value="1"/>
</dbReference>
<comment type="caution">
    <text evidence="5">The sequence shown here is derived from an EMBL/GenBank/DDBJ whole genome shotgun (WGS) entry which is preliminary data.</text>
</comment>
<dbReference type="PANTHER" id="PTHR43085">
    <property type="entry name" value="HEXOKINASE FAMILY MEMBER"/>
    <property type="match status" value="1"/>
</dbReference>
<comment type="similarity">
    <text evidence="1">Belongs to the carbohydrate kinase PfkB family.</text>
</comment>
<gene>
    <name evidence="5" type="ORF">DFQ02_107189</name>
</gene>
<evidence type="ECO:0000256" key="3">
    <source>
        <dbReference type="ARBA" id="ARBA00022777"/>
    </source>
</evidence>
<dbReference type="RefSeq" id="WP_116524778.1">
    <property type="nucleotide sequence ID" value="NZ_QRDX01000007.1"/>
</dbReference>
<proteinExistence type="inferred from homology"/>
<dbReference type="Pfam" id="PF00294">
    <property type="entry name" value="PfkB"/>
    <property type="match status" value="1"/>
</dbReference>
<keyword evidence="3 5" id="KW-0418">Kinase</keyword>
<evidence type="ECO:0000256" key="2">
    <source>
        <dbReference type="ARBA" id="ARBA00022679"/>
    </source>
</evidence>
<accession>A0A3D9HA34</accession>
<name>A0A3D9HA34_9FLAO</name>
<evidence type="ECO:0000259" key="4">
    <source>
        <dbReference type="Pfam" id="PF00294"/>
    </source>
</evidence>
<keyword evidence="2" id="KW-0808">Transferase</keyword>
<organism evidence="5 6">
    <name type="scientific">Seonamhaeicola aphaedonensis</name>
    <dbReference type="NCBI Taxonomy" id="1461338"/>
    <lineage>
        <taxon>Bacteria</taxon>
        <taxon>Pseudomonadati</taxon>
        <taxon>Bacteroidota</taxon>
        <taxon>Flavobacteriia</taxon>
        <taxon>Flavobacteriales</taxon>
        <taxon>Flavobacteriaceae</taxon>
    </lineage>
</organism>
<dbReference type="InterPro" id="IPR050306">
    <property type="entry name" value="PfkB_Carbo_kinase"/>
</dbReference>
<evidence type="ECO:0000313" key="6">
    <source>
        <dbReference type="Proteomes" id="UP000256629"/>
    </source>
</evidence>
<dbReference type="OrthoDB" id="9813569at2"/>
<dbReference type="Proteomes" id="UP000256629">
    <property type="component" value="Unassembled WGS sequence"/>
</dbReference>
<dbReference type="SUPFAM" id="SSF53613">
    <property type="entry name" value="Ribokinase-like"/>
    <property type="match status" value="1"/>
</dbReference>
<protein>
    <submittedName>
        <fullName evidence="5">Fructokinase</fullName>
    </submittedName>
</protein>
<dbReference type="GO" id="GO:0016301">
    <property type="term" value="F:kinase activity"/>
    <property type="evidence" value="ECO:0007669"/>
    <property type="project" value="UniProtKB-KW"/>
</dbReference>
<sequence>MTKVVCFGEVLWDIFPNGEKQIGGAPLNVALRFNAFENEVTMISAIGNDDNGNKLFEYLKENGLDTSYIQIKNDFATGEVQITLDKKGVAQYEIKHPRAWDKIERNDNIIDKVKTSQAFVFGSLIARDQVSRETLLKLLDLATYKVFDINLRPPHYSFTMLELLMEKADFIKLNDEELYEISNHFNSKYNGLEQNLKFIAQKTKTKHICVTKGEHGAVLLFNDKLYYNSGYQIKVADTVGAGDSFLGSLISKLLSGEDPQKAIDFACAVGAMVAQSKGANPKFNQEEIQEFANLY</sequence>
<keyword evidence="6" id="KW-1185">Reference proteome</keyword>
<evidence type="ECO:0000313" key="5">
    <source>
        <dbReference type="EMBL" id="RED46041.1"/>
    </source>
</evidence>